<dbReference type="InterPro" id="IPR051945">
    <property type="entry name" value="RRM_MRD1_RNA_proc_ribogen"/>
</dbReference>
<feature type="compositionally biased region" description="Basic and acidic residues" evidence="6">
    <location>
        <begin position="297"/>
        <end position="312"/>
    </location>
</feature>
<dbReference type="OrthoDB" id="3945418at2759"/>
<accession>A0A8S4Q566</accession>
<feature type="compositionally biased region" description="Acidic residues" evidence="6">
    <location>
        <begin position="357"/>
        <end position="409"/>
    </location>
</feature>
<dbReference type="FunFam" id="3.30.70.330:FF:000182">
    <property type="entry name" value="RNA-binding motif protein 28"/>
    <property type="match status" value="1"/>
</dbReference>
<dbReference type="SUPFAM" id="SSF54928">
    <property type="entry name" value="RNA-binding domain, RBD"/>
    <property type="match status" value="3"/>
</dbReference>
<dbReference type="Proteomes" id="UP000749559">
    <property type="component" value="Unassembled WGS sequence"/>
</dbReference>
<dbReference type="CDD" id="cd12414">
    <property type="entry name" value="RRM2_RBM28_like"/>
    <property type="match status" value="1"/>
</dbReference>
<dbReference type="GO" id="GO:0003729">
    <property type="term" value="F:mRNA binding"/>
    <property type="evidence" value="ECO:0007669"/>
    <property type="project" value="TreeGrafter"/>
</dbReference>
<keyword evidence="4" id="KW-0539">Nucleus</keyword>
<evidence type="ECO:0000256" key="3">
    <source>
        <dbReference type="ARBA" id="ARBA00022884"/>
    </source>
</evidence>
<evidence type="ECO:0000313" key="9">
    <source>
        <dbReference type="Proteomes" id="UP000749559"/>
    </source>
</evidence>
<feature type="region of interest" description="Disordered" evidence="6">
    <location>
        <begin position="676"/>
        <end position="802"/>
    </location>
</feature>
<comment type="subcellular location">
    <subcellularLocation>
        <location evidence="1">Nucleus</location>
    </subcellularLocation>
</comment>
<name>A0A8S4Q566_OWEFU</name>
<dbReference type="FunFam" id="3.30.70.330:FF:000340">
    <property type="entry name" value="RNA-binding motif protein 28"/>
    <property type="match status" value="1"/>
</dbReference>
<feature type="compositionally biased region" description="Basic residues" evidence="6">
    <location>
        <begin position="786"/>
        <end position="795"/>
    </location>
</feature>
<feature type="region of interest" description="Disordered" evidence="6">
    <location>
        <begin position="95"/>
        <end position="125"/>
    </location>
</feature>
<dbReference type="PANTHER" id="PTHR48039">
    <property type="entry name" value="RNA-BINDING MOTIF PROTEIN 14B"/>
    <property type="match status" value="1"/>
</dbReference>
<dbReference type="PROSITE" id="PS50102">
    <property type="entry name" value="RRM"/>
    <property type="match status" value="4"/>
</dbReference>
<evidence type="ECO:0000259" key="7">
    <source>
        <dbReference type="PROSITE" id="PS50102"/>
    </source>
</evidence>
<dbReference type="GO" id="GO:0005730">
    <property type="term" value="C:nucleolus"/>
    <property type="evidence" value="ECO:0007669"/>
    <property type="project" value="TreeGrafter"/>
</dbReference>
<dbReference type="SMART" id="SM00360">
    <property type="entry name" value="RRM"/>
    <property type="match status" value="5"/>
</dbReference>
<dbReference type="EMBL" id="CAIIXF020000011">
    <property type="protein sequence ID" value="CAH1799491.1"/>
    <property type="molecule type" value="Genomic_DNA"/>
</dbReference>
<dbReference type="AlphaFoldDB" id="A0A8S4Q566"/>
<evidence type="ECO:0000256" key="4">
    <source>
        <dbReference type="ARBA" id="ARBA00023242"/>
    </source>
</evidence>
<feature type="compositionally biased region" description="Acidic residues" evidence="6">
    <location>
        <begin position="313"/>
        <end position="332"/>
    </location>
</feature>
<feature type="domain" description="RRM" evidence="7">
    <location>
        <begin position="423"/>
        <end position="507"/>
    </location>
</feature>
<proteinExistence type="predicted"/>
<feature type="domain" description="RRM" evidence="7">
    <location>
        <begin position="13"/>
        <end position="90"/>
    </location>
</feature>
<dbReference type="Pfam" id="PF00076">
    <property type="entry name" value="RRM_1"/>
    <property type="match status" value="4"/>
</dbReference>
<organism evidence="8 9">
    <name type="scientific">Owenia fusiformis</name>
    <name type="common">Polychaete worm</name>
    <dbReference type="NCBI Taxonomy" id="6347"/>
    <lineage>
        <taxon>Eukaryota</taxon>
        <taxon>Metazoa</taxon>
        <taxon>Spiralia</taxon>
        <taxon>Lophotrochozoa</taxon>
        <taxon>Annelida</taxon>
        <taxon>Polychaeta</taxon>
        <taxon>Sedentaria</taxon>
        <taxon>Canalipalpata</taxon>
        <taxon>Sabellida</taxon>
        <taxon>Oweniida</taxon>
        <taxon>Oweniidae</taxon>
        <taxon>Owenia</taxon>
    </lineage>
</organism>
<feature type="compositionally biased region" description="Basic and acidic residues" evidence="6">
    <location>
        <begin position="747"/>
        <end position="756"/>
    </location>
</feature>
<comment type="caution">
    <text evidence="8">The sequence shown here is derived from an EMBL/GenBank/DDBJ whole genome shotgun (WGS) entry which is preliminary data.</text>
</comment>
<dbReference type="CDD" id="cd12415">
    <property type="entry name" value="RRM3_RBM28_like"/>
    <property type="match status" value="1"/>
</dbReference>
<dbReference type="InterPro" id="IPR012677">
    <property type="entry name" value="Nucleotide-bd_a/b_plait_sf"/>
</dbReference>
<dbReference type="CDD" id="cd12413">
    <property type="entry name" value="RRM1_RBM28_like"/>
    <property type="match status" value="1"/>
</dbReference>
<dbReference type="InterPro" id="IPR000504">
    <property type="entry name" value="RRM_dom"/>
</dbReference>
<evidence type="ECO:0000256" key="2">
    <source>
        <dbReference type="ARBA" id="ARBA00022737"/>
    </source>
</evidence>
<feature type="region of interest" description="Disordered" evidence="6">
    <location>
        <begin position="297"/>
        <end position="420"/>
    </location>
</feature>
<dbReference type="PANTHER" id="PTHR48039:SF5">
    <property type="entry name" value="RNA-BINDING PROTEIN 28"/>
    <property type="match status" value="1"/>
</dbReference>
<feature type="compositionally biased region" description="Basic residues" evidence="6">
    <location>
        <begin position="338"/>
        <end position="352"/>
    </location>
</feature>
<dbReference type="Gene3D" id="3.30.70.330">
    <property type="match status" value="5"/>
</dbReference>
<evidence type="ECO:0000256" key="6">
    <source>
        <dbReference type="SAM" id="MobiDB-lite"/>
    </source>
</evidence>
<feature type="domain" description="RRM" evidence="7">
    <location>
        <begin position="212"/>
        <end position="289"/>
    </location>
</feature>
<reference evidence="8" key="1">
    <citation type="submission" date="2022-03" db="EMBL/GenBank/DDBJ databases">
        <authorList>
            <person name="Martin C."/>
        </authorList>
    </citation>
    <scope>NUCLEOTIDE SEQUENCE</scope>
</reference>
<dbReference type="InterPro" id="IPR035979">
    <property type="entry name" value="RBD_domain_sf"/>
</dbReference>
<keyword evidence="9" id="KW-1185">Reference proteome</keyword>
<dbReference type="CDD" id="cd12416">
    <property type="entry name" value="RRM4_RBM28_like"/>
    <property type="match status" value="1"/>
</dbReference>
<evidence type="ECO:0000313" key="8">
    <source>
        <dbReference type="EMBL" id="CAH1799491.1"/>
    </source>
</evidence>
<evidence type="ECO:0000256" key="5">
    <source>
        <dbReference type="PROSITE-ProRule" id="PRU00176"/>
    </source>
</evidence>
<gene>
    <name evidence="8" type="ORF">OFUS_LOCUS23499</name>
</gene>
<evidence type="ECO:0000256" key="1">
    <source>
        <dbReference type="ARBA" id="ARBA00004123"/>
    </source>
</evidence>
<keyword evidence="2" id="KW-0677">Repeat</keyword>
<feature type="non-terminal residue" evidence="8">
    <location>
        <position position="1"/>
    </location>
</feature>
<feature type="compositionally biased region" description="Basic residues" evidence="6">
    <location>
        <begin position="689"/>
        <end position="704"/>
    </location>
</feature>
<keyword evidence="3 5" id="KW-0694">RNA-binding</keyword>
<feature type="domain" description="RRM" evidence="7">
    <location>
        <begin position="576"/>
        <end position="668"/>
    </location>
</feature>
<sequence>KETTSAMEKHASKTLFVRNLPFSTTNDKLESLFGDIGPLKKCFVVKDKDSKHPCRGYGYVTFSMSDDAEKAQTDVKSLDGRKLFVSFADRKIDQKKKGKKQTGDGKEDETVISPAKDATKTKQNADKGPKTFITLRHVGKDVLRSDIAKILGKDIPVSQYEFEEAENKAVVHFDTHKNAVKAFNKLNKKTIKGHSVEAGVGHGKPTVADKRSRLIIRNLSFKCKEDDLKEEFTKHGTVTEVKIPSRPNGKHPGFGFIQFQDVKKAAKAIEALNTKAIKGRPVAVDWAIPREKYIAVQEKQNEKTDDSNKNDSDDNDSDNEMESDSPSDSDNDNDIRTKTKKSHKISNLKRKHKDSDSNEDSDTEVEEDSEDDDNSEESDQSDDDKDSDLEGSDEGSESDMEESDEDEVETPTHPKKTDVDDGRTLFIRNISFETPVEKLEEMLSQFGEIEFCRLVIDPNTDHPRGSGFVKFKTKDAMEQCLQQAEEEDMDGGITIDGRKLNMIVAVSRDKAQAIKASKKEKEPKDNRNLYLAREGMIRPGTQGAEGLDKTDLDKRMKVDAVKRQKLKNPQIFISKTRLCVRNLPTSTGDTDLRQIYLKATGDNKAKISECRIMRDLTRVNEKGVAKSRGYAFIEFTEHKHALAALRQTNNNPAIFGEKKRPIVEFSLENTAALNAKKKRMERIETKNATAKRGKNQPRPKQVKKQKQDTIEDPESEEMKLQKKKGPKGLPSHWGPKIRHNPRGPVKSGEKPKDRLSRKQLKKQRKLNAETNPVPVKIHTPTTEKKAPKKRNRKAKKEQTDSFDNLVSKYRKTITSANLKKKGGKWFD</sequence>
<protein>
    <recommendedName>
        <fullName evidence="7">RRM domain-containing protein</fullName>
    </recommendedName>
</protein>
<feature type="compositionally biased region" description="Basic and acidic residues" evidence="6">
    <location>
        <begin position="410"/>
        <end position="420"/>
    </location>
</feature>